<evidence type="ECO:0000256" key="2">
    <source>
        <dbReference type="SAM" id="Phobius"/>
    </source>
</evidence>
<dbReference type="Pfam" id="PF22669">
    <property type="entry name" value="Exo_endo_phos2"/>
    <property type="match status" value="1"/>
</dbReference>
<dbReference type="InterPro" id="IPR046985">
    <property type="entry name" value="IP5"/>
</dbReference>
<feature type="domain" description="Inositol polyphosphate-related phosphatase" evidence="3">
    <location>
        <begin position="4"/>
        <end position="491"/>
    </location>
</feature>
<sequence>MAPSTLDLFTLTFNCAKNLINVAVFASHLQAALSQNATGLPDLVVFSLQEFAPLSYSFIGSYFLSPYYTRFEEALNLAAVNVAASVPDAATNGFATDASSSLLPGGNGAGDQQSTWGGNGGSRTPLNRPYQLIRAKNVGMTAIMLFARTPEAIQNVKEAECGFGAADMGNKGAVGLQITYVEPKDDGGVDEERGEPAQKRSTEFTFVATHLAAMEWNLRRRNANWRSIVSGLTFANPKSVLPAAAAAGVEDGHAPVEAFGAADLPEEADGRLFPAGAEDEDAQPLLSRCSDPDSLAPAHDLALQNISIFRPTSYLFLAGDLNYRISTTTPPPLAPFPRLDPASPDYYPRFLERDQLAQERAARRTLHGMQEADVRFPPTYKLIVQDSPAGAENEAEVRRAEAEGRSGEVVPFKWAAHRWPGWCDRVVYLDVPGWTRRRLAAREKKKIDKGGGDAAGSEEPRVRVLAYDALPVQRTSDHRPVFQRATVPLLTPEELRLPTAAEGEGPAGPAVAEAELEDPRVRAPAPVDVGAWERRARARRREVVVGWSMFVWSTREGAVLIATALVVGVGAWWVWQGLW</sequence>
<dbReference type="PANTHER" id="PTHR11200:SF286">
    <property type="entry name" value="5-PHOSPHATASE, PUTATIVE (AFU_ORTHOLOGUE AFUA_5G07600)-RELATED"/>
    <property type="match status" value="1"/>
</dbReference>
<dbReference type="GO" id="GO:0004439">
    <property type="term" value="F:phosphatidylinositol-4,5-bisphosphate 5-phosphatase activity"/>
    <property type="evidence" value="ECO:0007669"/>
    <property type="project" value="TreeGrafter"/>
</dbReference>
<organism evidence="4 5">
    <name type="scientific">Pleurostoma richardsiae</name>
    <dbReference type="NCBI Taxonomy" id="41990"/>
    <lineage>
        <taxon>Eukaryota</taxon>
        <taxon>Fungi</taxon>
        <taxon>Dikarya</taxon>
        <taxon>Ascomycota</taxon>
        <taxon>Pezizomycotina</taxon>
        <taxon>Sordariomycetes</taxon>
        <taxon>Sordariomycetidae</taxon>
        <taxon>Calosphaeriales</taxon>
        <taxon>Pleurostomataceae</taxon>
        <taxon>Pleurostoma</taxon>
    </lineage>
</organism>
<dbReference type="Proteomes" id="UP001174694">
    <property type="component" value="Unassembled WGS sequence"/>
</dbReference>
<dbReference type="SMART" id="SM00128">
    <property type="entry name" value="IPPc"/>
    <property type="match status" value="1"/>
</dbReference>
<evidence type="ECO:0000313" key="4">
    <source>
        <dbReference type="EMBL" id="KAJ9155744.1"/>
    </source>
</evidence>
<dbReference type="AlphaFoldDB" id="A0AA38S427"/>
<dbReference type="SUPFAM" id="SSF56219">
    <property type="entry name" value="DNase I-like"/>
    <property type="match status" value="1"/>
</dbReference>
<reference evidence="4" key="1">
    <citation type="submission" date="2022-07" db="EMBL/GenBank/DDBJ databases">
        <title>Fungi with potential for degradation of polypropylene.</title>
        <authorList>
            <person name="Gostincar C."/>
        </authorList>
    </citation>
    <scope>NUCLEOTIDE SEQUENCE</scope>
    <source>
        <strain evidence="4">EXF-13308</strain>
    </source>
</reference>
<dbReference type="InterPro" id="IPR036691">
    <property type="entry name" value="Endo/exonu/phosph_ase_sf"/>
</dbReference>
<dbReference type="GO" id="GO:0046856">
    <property type="term" value="P:phosphatidylinositol dephosphorylation"/>
    <property type="evidence" value="ECO:0007669"/>
    <property type="project" value="InterPro"/>
</dbReference>
<dbReference type="InterPro" id="IPR000300">
    <property type="entry name" value="IPPc"/>
</dbReference>
<accession>A0AA38S427</accession>
<evidence type="ECO:0000313" key="5">
    <source>
        <dbReference type="Proteomes" id="UP001174694"/>
    </source>
</evidence>
<name>A0AA38S427_9PEZI</name>
<evidence type="ECO:0000256" key="1">
    <source>
        <dbReference type="SAM" id="MobiDB-lite"/>
    </source>
</evidence>
<keyword evidence="2" id="KW-0812">Transmembrane</keyword>
<gene>
    <name evidence="4" type="ORF">NKR23_g2024</name>
</gene>
<dbReference type="Gene3D" id="3.60.10.10">
    <property type="entry name" value="Endonuclease/exonuclease/phosphatase"/>
    <property type="match status" value="1"/>
</dbReference>
<proteinExistence type="predicted"/>
<protein>
    <submittedName>
        <fullName evidence="4">Inositol 5-phosphatase</fullName>
    </submittedName>
</protein>
<feature type="region of interest" description="Disordered" evidence="1">
    <location>
        <begin position="101"/>
        <end position="123"/>
    </location>
</feature>
<dbReference type="PANTHER" id="PTHR11200">
    <property type="entry name" value="INOSITOL 5-PHOSPHATASE"/>
    <property type="match status" value="1"/>
</dbReference>
<dbReference type="EMBL" id="JANBVO010000003">
    <property type="protein sequence ID" value="KAJ9155744.1"/>
    <property type="molecule type" value="Genomic_DNA"/>
</dbReference>
<keyword evidence="2" id="KW-1133">Transmembrane helix</keyword>
<evidence type="ECO:0000259" key="3">
    <source>
        <dbReference type="SMART" id="SM00128"/>
    </source>
</evidence>
<keyword evidence="2" id="KW-0472">Membrane</keyword>
<comment type="caution">
    <text evidence="4">The sequence shown here is derived from an EMBL/GenBank/DDBJ whole genome shotgun (WGS) entry which is preliminary data.</text>
</comment>
<keyword evidence="5" id="KW-1185">Reference proteome</keyword>
<feature type="transmembrane region" description="Helical" evidence="2">
    <location>
        <begin position="557"/>
        <end position="575"/>
    </location>
</feature>